<dbReference type="EMBL" id="JAVDSW010000001">
    <property type="protein sequence ID" value="MDR6701601.1"/>
    <property type="molecule type" value="Genomic_DNA"/>
</dbReference>
<evidence type="ECO:0000313" key="2">
    <source>
        <dbReference type="EMBL" id="MDR6701601.1"/>
    </source>
</evidence>
<name>A0AAW8LSN4_AGRTU</name>
<dbReference type="InterPro" id="IPR009045">
    <property type="entry name" value="Zn_M74/Hedgehog-like"/>
</dbReference>
<dbReference type="RefSeq" id="WP_209689096.1">
    <property type="nucleotide sequence ID" value="NZ_JAGIPM010000001.1"/>
</dbReference>
<sequence length="140" mass="15335">MNVDWNSVNHFKAKEFDSSDEPGSGEKMVPRVVYMLDALRGLLGKPLRINSGYRTPEHNKAVGGASGSGHVTGEAVDISTRGWTKADRTDLILYARKLGFTGIGIASTFIHIDMKARTASWHYVGGRFVSHALADELKFV</sequence>
<gene>
    <name evidence="2" type="ORF">J2W61_001429</name>
</gene>
<dbReference type="Pfam" id="PF08291">
    <property type="entry name" value="Peptidase_M15_3"/>
    <property type="match status" value="1"/>
</dbReference>
<accession>A0AAW8LSN4</accession>
<dbReference type="SUPFAM" id="SSF55166">
    <property type="entry name" value="Hedgehog/DD-peptidase"/>
    <property type="match status" value="1"/>
</dbReference>
<evidence type="ECO:0000313" key="3">
    <source>
        <dbReference type="Proteomes" id="UP001265315"/>
    </source>
</evidence>
<dbReference type="Proteomes" id="UP001265315">
    <property type="component" value="Unassembled WGS sequence"/>
</dbReference>
<dbReference type="AlphaFoldDB" id="A0AAW8LSN4"/>
<feature type="domain" description="Peptidase M15A C-terminal" evidence="1">
    <location>
        <begin position="28"/>
        <end position="113"/>
    </location>
</feature>
<evidence type="ECO:0000259" key="1">
    <source>
        <dbReference type="Pfam" id="PF08291"/>
    </source>
</evidence>
<dbReference type="InterPro" id="IPR013230">
    <property type="entry name" value="Peptidase_M15A_C"/>
</dbReference>
<comment type="caution">
    <text evidence="2">The sequence shown here is derived from an EMBL/GenBank/DDBJ whole genome shotgun (WGS) entry which is preliminary data.</text>
</comment>
<proteinExistence type="predicted"/>
<dbReference type="Gene3D" id="3.30.1380.10">
    <property type="match status" value="1"/>
</dbReference>
<organism evidence="2 3">
    <name type="scientific">Agrobacterium tumefaciens</name>
    <dbReference type="NCBI Taxonomy" id="358"/>
    <lineage>
        <taxon>Bacteria</taxon>
        <taxon>Pseudomonadati</taxon>
        <taxon>Pseudomonadota</taxon>
        <taxon>Alphaproteobacteria</taxon>
        <taxon>Hyphomicrobiales</taxon>
        <taxon>Rhizobiaceae</taxon>
        <taxon>Rhizobium/Agrobacterium group</taxon>
        <taxon>Agrobacterium</taxon>
        <taxon>Agrobacterium tumefaciens complex</taxon>
    </lineage>
</organism>
<reference evidence="2" key="1">
    <citation type="submission" date="2023-07" db="EMBL/GenBank/DDBJ databases">
        <title>Sorghum-associated microbial communities from plants grown in Nebraska, USA.</title>
        <authorList>
            <person name="Schachtman D."/>
        </authorList>
    </citation>
    <scope>NUCLEOTIDE SEQUENCE</scope>
    <source>
        <strain evidence="2">1457</strain>
    </source>
</reference>
<protein>
    <submittedName>
        <fullName evidence="2">Uncharacterized protein YcbK (DUF882 family)</fullName>
    </submittedName>
</protein>